<name>A0A9W8G7T0_9FUNG</name>
<dbReference type="OrthoDB" id="5581856at2759"/>
<evidence type="ECO:0000256" key="1">
    <source>
        <dbReference type="SAM" id="MobiDB-lite"/>
    </source>
</evidence>
<reference evidence="2" key="1">
    <citation type="submission" date="2022-07" db="EMBL/GenBank/DDBJ databases">
        <title>Phylogenomic reconstructions and comparative analyses of Kickxellomycotina fungi.</title>
        <authorList>
            <person name="Reynolds N.K."/>
            <person name="Stajich J.E."/>
            <person name="Barry K."/>
            <person name="Grigoriev I.V."/>
            <person name="Crous P."/>
            <person name="Smith M.E."/>
        </authorList>
    </citation>
    <scope>NUCLEOTIDE SEQUENCE</scope>
    <source>
        <strain evidence="2">NRRL 3115</strain>
    </source>
</reference>
<dbReference type="AlphaFoldDB" id="A0A9W8G7T0"/>
<evidence type="ECO:0008006" key="4">
    <source>
        <dbReference type="Google" id="ProtNLM"/>
    </source>
</evidence>
<organism evidence="2 3">
    <name type="scientific">Coemansia spiralis</name>
    <dbReference type="NCBI Taxonomy" id="417178"/>
    <lineage>
        <taxon>Eukaryota</taxon>
        <taxon>Fungi</taxon>
        <taxon>Fungi incertae sedis</taxon>
        <taxon>Zoopagomycota</taxon>
        <taxon>Kickxellomycotina</taxon>
        <taxon>Kickxellomycetes</taxon>
        <taxon>Kickxellales</taxon>
        <taxon>Kickxellaceae</taxon>
        <taxon>Coemansia</taxon>
    </lineage>
</organism>
<protein>
    <recommendedName>
        <fullName evidence="4">TRAPP trafficking subunit Trs65-domain-containing protein</fullName>
    </recommendedName>
</protein>
<gene>
    <name evidence="2" type="ORF">GGI25_003866</name>
</gene>
<comment type="caution">
    <text evidence="2">The sequence shown here is derived from an EMBL/GenBank/DDBJ whole genome shotgun (WGS) entry which is preliminary data.</text>
</comment>
<evidence type="ECO:0000313" key="3">
    <source>
        <dbReference type="Proteomes" id="UP001151518"/>
    </source>
</evidence>
<sequence length="874" mass="95419">MQADAAIHADASKLCSTDLDALFKGCRLSLRIPQRDLENSKKLSADSTEQNETRLVEDIIGNLPLRPFLYQGERADAFVVAVIPNTDQLRWSLALAMKRRDRLMLSQGELAVSAKEMEQFFFSLRFQVVAHHAKTTTTTAAAADSSQATHRQPGHTAPVHNVIGVSCTSAFSASIQHNEDDKILRPLIKRLDNGSWCCAYPFTINVPSLDDQPETPVESALLFEIRAVCHGYDPLSHFNVHSELAVYGGNLSDRSAHLEELSIRASSWMSAYGDNTWNTNQFEQMLSPNSNDSGSNVAATMSHRMIQALVPTRSILNASIRLVSLPPSFGTDTALVEVCVRCDPSIGKRVSLDSVQFMAPQWHIEQIGLQMDMLPFSLDARSCFQIVFRASPLVASDNEEIFQGLKLLNIGGQQQYGANIRASSTAVIPTTDLAAGMLNTCMDSPLIISFIASLADADANGGDRIFEVSQRILSSSSKQKQHHSQKQMLLTDQADSIGQSSALETIKSPGPLSTFSYNTRSTTDRYQDQTGSISTPAEPIHGHGHTKTVSLDHKHFYGKQPRTRKYSLAFPQQASFMMQPESETTQGTTQRKQRPTSMLRVYTRSDRSNSILRPDHPLTSPIGNSKHGLLSMNEREFLSEQRVRAATINAFGTLPSQQSQRTSLSSTSTTTVAGNVSSVLRSHYPRSSVSTIQSAASATGSALPYLQLSLSQDIADRASLRRRPSVGSVLATDPLNRMAAGPRATFGTIEMSFEAPPKVNLGEELTVLAYITNNTNTHYFRLSLVDDIDATGVSAAVGTGFTGTQGLVPLDHVTHVPPLRPGESTFVALKYIAAVPHFHAVSQLRLVNLDSDAADKTVISIESPFVVFVDDSNK</sequence>
<accession>A0A9W8G7T0</accession>
<evidence type="ECO:0000313" key="2">
    <source>
        <dbReference type="EMBL" id="KAJ2675771.1"/>
    </source>
</evidence>
<dbReference type="Proteomes" id="UP001151518">
    <property type="component" value="Unassembled WGS sequence"/>
</dbReference>
<proteinExistence type="predicted"/>
<dbReference type="EMBL" id="JANBTW010000045">
    <property type="protein sequence ID" value="KAJ2675771.1"/>
    <property type="molecule type" value="Genomic_DNA"/>
</dbReference>
<feature type="region of interest" description="Disordered" evidence="1">
    <location>
        <begin position="525"/>
        <end position="548"/>
    </location>
</feature>